<gene>
    <name evidence="2" type="ORF">AMOR_12370</name>
</gene>
<protein>
    <recommendedName>
        <fullName evidence="1">Putative zinc-finger domain-containing protein</fullName>
    </recommendedName>
</protein>
<evidence type="ECO:0000313" key="2">
    <source>
        <dbReference type="EMBL" id="BDG02241.1"/>
    </source>
</evidence>
<sequence length="70" mass="7353">MLAFQPAGACEAVRSQLSEYLDRELGPDERAHVTLHLAACAACARVALELALVVGALHQLSALRSPSGRA</sequence>
<evidence type="ECO:0000259" key="1">
    <source>
        <dbReference type="Pfam" id="PF13490"/>
    </source>
</evidence>
<dbReference type="Gene3D" id="1.10.10.1320">
    <property type="entry name" value="Anti-sigma factor, zinc-finger domain"/>
    <property type="match status" value="1"/>
</dbReference>
<dbReference type="InterPro" id="IPR027383">
    <property type="entry name" value="Znf_put"/>
</dbReference>
<feature type="domain" description="Putative zinc-finger" evidence="1">
    <location>
        <begin position="10"/>
        <end position="44"/>
    </location>
</feature>
<reference evidence="3" key="1">
    <citation type="journal article" date="2022" name="Int. J. Syst. Evol. Microbiol.">
        <title>Anaeromyxobacter oryzae sp. nov., Anaeromyxobacter diazotrophicus sp. nov. and Anaeromyxobacter paludicola sp. nov., isolated from paddy soils.</title>
        <authorList>
            <person name="Itoh H."/>
            <person name="Xu Z."/>
            <person name="Mise K."/>
            <person name="Masuda Y."/>
            <person name="Ushijima N."/>
            <person name="Hayakawa C."/>
            <person name="Shiratori Y."/>
            <person name="Senoo K."/>
        </authorList>
    </citation>
    <scope>NUCLEOTIDE SEQUENCE [LARGE SCALE GENOMIC DNA]</scope>
    <source>
        <strain evidence="3">Red232</strain>
    </source>
</reference>
<organism evidence="2 3">
    <name type="scientific">Anaeromyxobacter oryzae</name>
    <dbReference type="NCBI Taxonomy" id="2918170"/>
    <lineage>
        <taxon>Bacteria</taxon>
        <taxon>Pseudomonadati</taxon>
        <taxon>Myxococcota</taxon>
        <taxon>Myxococcia</taxon>
        <taxon>Myxococcales</taxon>
        <taxon>Cystobacterineae</taxon>
        <taxon>Anaeromyxobacteraceae</taxon>
        <taxon>Anaeromyxobacter</taxon>
    </lineage>
</organism>
<evidence type="ECO:0000313" key="3">
    <source>
        <dbReference type="Proteomes" id="UP001162891"/>
    </source>
</evidence>
<accession>A0ABM7WS17</accession>
<name>A0ABM7WS17_9BACT</name>
<dbReference type="Pfam" id="PF13490">
    <property type="entry name" value="zf-HC2"/>
    <property type="match status" value="1"/>
</dbReference>
<dbReference type="RefSeq" id="WP_248359704.1">
    <property type="nucleotide sequence ID" value="NZ_AP025591.1"/>
</dbReference>
<dbReference type="Proteomes" id="UP001162891">
    <property type="component" value="Chromosome"/>
</dbReference>
<keyword evidence="3" id="KW-1185">Reference proteome</keyword>
<dbReference type="InterPro" id="IPR041916">
    <property type="entry name" value="Anti_sigma_zinc_sf"/>
</dbReference>
<proteinExistence type="predicted"/>
<dbReference type="EMBL" id="AP025591">
    <property type="protein sequence ID" value="BDG02241.1"/>
    <property type="molecule type" value="Genomic_DNA"/>
</dbReference>